<proteinExistence type="predicted"/>
<dbReference type="InterPro" id="IPR053812">
    <property type="entry name" value="HTH_Sigma70_ECF-like"/>
</dbReference>
<dbReference type="NCBIfam" id="TIGR02999">
    <property type="entry name" value="Sig-70_X6"/>
    <property type="match status" value="1"/>
</dbReference>
<feature type="domain" description="RNA polymerase sigma-70 ECF-like HTH" evidence="1">
    <location>
        <begin position="9"/>
        <end position="182"/>
    </location>
</feature>
<sequence length="190" mass="20936">MANGAGDTAEIEALLEGVRCGRADATDRLFALLYEDFRSQAHLLLRVGPRQTLCTTELVNETWLRLSGRTLSVESRRHFFNLAARAMRQLLIDRARSRAAGKRGEGHEALTLGAASDVAADEPFDVLALDRVMTELAATDAALAELAEMHLFGGLGFGEIAELRGVSERTVFRDWRTARMFLLRFIGDGD</sequence>
<dbReference type="Pfam" id="PF07638">
    <property type="entry name" value="Sigma70_ECF"/>
    <property type="match status" value="1"/>
</dbReference>
<evidence type="ECO:0000259" key="1">
    <source>
        <dbReference type="Pfam" id="PF07638"/>
    </source>
</evidence>
<dbReference type="InterPro" id="IPR011517">
    <property type="entry name" value="RNA_pol_sigma70_ECF-like"/>
</dbReference>
<comment type="caution">
    <text evidence="2">The sequence shown here is derived from an EMBL/GenBank/DDBJ whole genome shotgun (WGS) entry which is preliminary data.</text>
</comment>
<gene>
    <name evidence="2" type="ORF">EV148_104238</name>
</gene>
<reference evidence="2 3" key="1">
    <citation type="journal article" date="2015" name="Stand. Genomic Sci.">
        <title>Genomic Encyclopedia of Bacterial and Archaeal Type Strains, Phase III: the genomes of soil and plant-associated and newly described type strains.</title>
        <authorList>
            <person name="Whitman W.B."/>
            <person name="Woyke T."/>
            <person name="Klenk H.P."/>
            <person name="Zhou Y."/>
            <person name="Lilburn T.G."/>
            <person name="Beck B.J."/>
            <person name="De Vos P."/>
            <person name="Vandamme P."/>
            <person name="Eisen J.A."/>
            <person name="Garrity G."/>
            <person name="Hugenholtz P."/>
            <person name="Kyrpides N.C."/>
        </authorList>
    </citation>
    <scope>NUCLEOTIDE SEQUENCE [LARGE SCALE GENOMIC DNA]</scope>
    <source>
        <strain evidence="2 3">A3</strain>
    </source>
</reference>
<dbReference type="SUPFAM" id="SSF88659">
    <property type="entry name" value="Sigma3 and sigma4 domains of RNA polymerase sigma factors"/>
    <property type="match status" value="1"/>
</dbReference>
<dbReference type="GO" id="GO:0006352">
    <property type="term" value="P:DNA-templated transcription initiation"/>
    <property type="evidence" value="ECO:0007669"/>
    <property type="project" value="InterPro"/>
</dbReference>
<dbReference type="AlphaFoldDB" id="A0A4R2IE09"/>
<protein>
    <submittedName>
        <fullName evidence="2">RNA polymerase sigma factor (TIGR02999 family)</fullName>
    </submittedName>
</protein>
<dbReference type="RefSeq" id="WP_131997347.1">
    <property type="nucleotide sequence ID" value="NZ_JACGXM010000010.1"/>
</dbReference>
<dbReference type="InterPro" id="IPR013325">
    <property type="entry name" value="RNA_pol_sigma_r2"/>
</dbReference>
<dbReference type="InterPro" id="IPR013324">
    <property type="entry name" value="RNA_pol_sigma_r3/r4-like"/>
</dbReference>
<name>A0A4R2IE09_9GAMM</name>
<accession>A0A4R2IE09</accession>
<organism evidence="2 3">
    <name type="scientific">Dokdonella fugitiva</name>
    <dbReference type="NCBI Taxonomy" id="328517"/>
    <lineage>
        <taxon>Bacteria</taxon>
        <taxon>Pseudomonadati</taxon>
        <taxon>Pseudomonadota</taxon>
        <taxon>Gammaproteobacteria</taxon>
        <taxon>Lysobacterales</taxon>
        <taxon>Rhodanobacteraceae</taxon>
        <taxon>Dokdonella</taxon>
    </lineage>
</organism>
<evidence type="ECO:0000313" key="3">
    <source>
        <dbReference type="Proteomes" id="UP000294862"/>
    </source>
</evidence>
<dbReference type="OrthoDB" id="128473at2"/>
<dbReference type="EMBL" id="SLWQ01000004">
    <property type="protein sequence ID" value="TCO40875.1"/>
    <property type="molecule type" value="Genomic_DNA"/>
</dbReference>
<dbReference type="SUPFAM" id="SSF88946">
    <property type="entry name" value="Sigma2 domain of RNA polymerase sigma factors"/>
    <property type="match status" value="1"/>
</dbReference>
<keyword evidence="3" id="KW-1185">Reference proteome</keyword>
<dbReference type="InterPro" id="IPR036388">
    <property type="entry name" value="WH-like_DNA-bd_sf"/>
</dbReference>
<dbReference type="Proteomes" id="UP000294862">
    <property type="component" value="Unassembled WGS sequence"/>
</dbReference>
<dbReference type="GO" id="GO:0003700">
    <property type="term" value="F:DNA-binding transcription factor activity"/>
    <property type="evidence" value="ECO:0007669"/>
    <property type="project" value="InterPro"/>
</dbReference>
<evidence type="ECO:0000313" key="2">
    <source>
        <dbReference type="EMBL" id="TCO40875.1"/>
    </source>
</evidence>
<dbReference type="Gene3D" id="1.10.10.10">
    <property type="entry name" value="Winged helix-like DNA-binding domain superfamily/Winged helix DNA-binding domain"/>
    <property type="match status" value="1"/>
</dbReference>